<reference evidence="1 2" key="1">
    <citation type="submission" date="2022-11" db="EMBL/GenBank/DDBJ databases">
        <title>Mucor velutinosus strain NIH1002 WGS.</title>
        <authorList>
            <person name="Subramanian P."/>
            <person name="Mullikin J.C."/>
            <person name="Segre J.A."/>
            <person name="Zelazny A.M."/>
        </authorList>
    </citation>
    <scope>NUCLEOTIDE SEQUENCE [LARGE SCALE GENOMIC DNA]</scope>
    <source>
        <strain evidence="1 2">NIH1002</strain>
    </source>
</reference>
<dbReference type="RefSeq" id="XP_064677534.1">
    <property type="nucleotide sequence ID" value="XM_064824598.1"/>
</dbReference>
<name>A0AAN7D643_9FUNG</name>
<dbReference type="PANTHER" id="PTHR15430">
    <property type="entry name" value="GLOMULIN"/>
    <property type="match status" value="1"/>
</dbReference>
<dbReference type="PANTHER" id="PTHR15430:SF1">
    <property type="entry name" value="GLOMULIN"/>
    <property type="match status" value="1"/>
</dbReference>
<sequence>MRTTVFSSCEQYLFSRPLDSIRERPPGDPQSYKSSSTSLEALLQKKDSSNEHVLLESINSTIDSLKCTKDTGFLEASAYTIMHDLLLLINAENEDLQASAYVCLQYLCEYADHDEVAYNMMNELVCVDCNYDNPLVSLQNARFSAVLLEMFGKSLERMTRARDWMLYLTLLANFFVTHIEAMVPNLIQDSSLGSPRPPSAWDSCCILYTNSCLDFVHFIHSKTVAKEPSTFPFNSTDIGKEDGDTKRRYLAYFLTNLILENVVANLDLQLSDTYFKMLNPVYASRIKIHRSSANAPVKSTDCAYKPMYAIVHRTMELSLKYGLSFNNMHQLQMSLYTHTDPNYSEEQRSRELDLQVINNRAYPLSFNGAAVLLSLSLYDKLIYSTITSKPSMGLYDDTIAIYNLTKQYFGIAMNLCLKCQDQICMADKGIFVLLFMSQGIDHVRVSMDMLDKQIPGPCAGQPAITSSSAIQLLTTVASVCPDSTIRFITYKLIEKFISLGDEQVQLFLFEELLQTCPYPSMNVAAIGLLKDHVCKVFEEKRFTSAFASPIILTEFVPIILKYKDVWETKQSEFWDDYSYIMQALVFYRTVCINDKQKLTALWDTVDTMNEIYFKPLSNLLDEIDTQHLDKEMQVETMKHQLGLIYSDILNHKDLQ</sequence>
<organism evidence="1 2">
    <name type="scientific">Mucor velutinosus</name>
    <dbReference type="NCBI Taxonomy" id="708070"/>
    <lineage>
        <taxon>Eukaryota</taxon>
        <taxon>Fungi</taxon>
        <taxon>Fungi incertae sedis</taxon>
        <taxon>Mucoromycota</taxon>
        <taxon>Mucoromycotina</taxon>
        <taxon>Mucoromycetes</taxon>
        <taxon>Mucorales</taxon>
        <taxon>Mucorineae</taxon>
        <taxon>Mucoraceae</taxon>
        <taxon>Mucor</taxon>
    </lineage>
</organism>
<comment type="caution">
    <text evidence="1">The sequence shown here is derived from an EMBL/GenBank/DDBJ whole genome shotgun (WGS) entry which is preliminary data.</text>
</comment>
<dbReference type="EMBL" id="JASEJX010000033">
    <property type="protein sequence ID" value="KAK4510868.1"/>
    <property type="molecule type" value="Genomic_DNA"/>
</dbReference>
<protein>
    <submittedName>
        <fullName evidence="1">Aldo_ket_red domain-containing protein</fullName>
    </submittedName>
</protein>
<evidence type="ECO:0000313" key="2">
    <source>
        <dbReference type="Proteomes" id="UP001304243"/>
    </source>
</evidence>
<dbReference type="GO" id="GO:0055105">
    <property type="term" value="F:ubiquitin-protein transferase inhibitor activity"/>
    <property type="evidence" value="ECO:0007669"/>
    <property type="project" value="TreeGrafter"/>
</dbReference>
<proteinExistence type="predicted"/>
<dbReference type="GO" id="GO:0005737">
    <property type="term" value="C:cytoplasm"/>
    <property type="evidence" value="ECO:0007669"/>
    <property type="project" value="TreeGrafter"/>
</dbReference>
<evidence type="ECO:0000313" key="1">
    <source>
        <dbReference type="EMBL" id="KAK4510868.1"/>
    </source>
</evidence>
<dbReference type="Proteomes" id="UP001304243">
    <property type="component" value="Unassembled WGS sequence"/>
</dbReference>
<gene>
    <name evidence="1" type="ORF">ATC70_005303</name>
</gene>
<dbReference type="AlphaFoldDB" id="A0AAN7D643"/>
<dbReference type="GeneID" id="89948989"/>
<dbReference type="InterPro" id="IPR019516">
    <property type="entry name" value="Glomulin/ALF4"/>
</dbReference>
<accession>A0AAN7D643</accession>
<dbReference type="InterPro" id="IPR013877">
    <property type="entry name" value="YAP-bd/ALF4/Glomulin"/>
</dbReference>
<dbReference type="Pfam" id="PF08568">
    <property type="entry name" value="Kinetochor_Ybp2"/>
    <property type="match status" value="1"/>
</dbReference>
<keyword evidence="2" id="KW-1185">Reference proteome</keyword>